<sequence>MKLKSVVKTLFWQYQKNRLGELGKNSDVNLLADLRGNKKKIYIGESTTICKYSSLEVDPTDNSESKIVIGDRTLISSFVILRTYGGSIIIGNGCFVNSFSALYGHGNLIIGNNTLIGPQVTVIPVNYGFKDRNLPFREQTPTKKGITIGDDVWIGAGVTIVDGCVIGNGCVIGAGAVVTKSIEPYSIVAGVPAKTIAIRE</sequence>
<gene>
    <name evidence="1" type="ORF">ACE1CA_33315</name>
</gene>
<protein>
    <submittedName>
        <fullName evidence="1">DapH/DapD/GlmU-related protein</fullName>
    </submittedName>
</protein>
<dbReference type="Proteomes" id="UP001576780">
    <property type="component" value="Unassembled WGS sequence"/>
</dbReference>
<keyword evidence="2" id="KW-1185">Reference proteome</keyword>
<organism evidence="1 2">
    <name type="scientific">Floridaenema evergladense BLCC-F167</name>
    <dbReference type="NCBI Taxonomy" id="3153639"/>
    <lineage>
        <taxon>Bacteria</taxon>
        <taxon>Bacillati</taxon>
        <taxon>Cyanobacteriota</taxon>
        <taxon>Cyanophyceae</taxon>
        <taxon>Oscillatoriophycideae</taxon>
        <taxon>Aerosakkonematales</taxon>
        <taxon>Aerosakkonemataceae</taxon>
        <taxon>Floridanema</taxon>
        <taxon>Floridanema evergladense</taxon>
    </lineage>
</organism>
<dbReference type="CDD" id="cd04647">
    <property type="entry name" value="LbH_MAT_like"/>
    <property type="match status" value="1"/>
</dbReference>
<name>A0ABV4WWZ8_9CYAN</name>
<dbReference type="RefSeq" id="WP_413281670.1">
    <property type="nucleotide sequence ID" value="NZ_JBHFNT010000305.1"/>
</dbReference>
<dbReference type="PANTHER" id="PTHR23416:SF78">
    <property type="entry name" value="LIPOPOLYSACCHARIDE BIOSYNTHESIS O-ACETYL TRANSFERASE WBBJ-RELATED"/>
    <property type="match status" value="1"/>
</dbReference>
<dbReference type="SUPFAM" id="SSF51161">
    <property type="entry name" value="Trimeric LpxA-like enzymes"/>
    <property type="match status" value="1"/>
</dbReference>
<proteinExistence type="predicted"/>
<dbReference type="InterPro" id="IPR001451">
    <property type="entry name" value="Hexapep"/>
</dbReference>
<dbReference type="Pfam" id="PF00132">
    <property type="entry name" value="Hexapep"/>
    <property type="match status" value="1"/>
</dbReference>
<dbReference type="InterPro" id="IPR011004">
    <property type="entry name" value="Trimer_LpxA-like_sf"/>
</dbReference>
<comment type="caution">
    <text evidence="1">The sequence shown here is derived from an EMBL/GenBank/DDBJ whole genome shotgun (WGS) entry which is preliminary data.</text>
</comment>
<dbReference type="EMBL" id="JBHFNT010000305">
    <property type="protein sequence ID" value="MFB2839396.1"/>
    <property type="molecule type" value="Genomic_DNA"/>
</dbReference>
<evidence type="ECO:0000313" key="1">
    <source>
        <dbReference type="EMBL" id="MFB2839396.1"/>
    </source>
</evidence>
<evidence type="ECO:0000313" key="2">
    <source>
        <dbReference type="Proteomes" id="UP001576780"/>
    </source>
</evidence>
<accession>A0ABV4WWZ8</accession>
<dbReference type="InterPro" id="IPR051159">
    <property type="entry name" value="Hexapeptide_acetyltransf"/>
</dbReference>
<dbReference type="PANTHER" id="PTHR23416">
    <property type="entry name" value="SIALIC ACID SYNTHASE-RELATED"/>
    <property type="match status" value="1"/>
</dbReference>
<dbReference type="Gene3D" id="2.160.10.10">
    <property type="entry name" value="Hexapeptide repeat proteins"/>
    <property type="match status" value="1"/>
</dbReference>
<reference evidence="1 2" key="1">
    <citation type="submission" date="2024-09" db="EMBL/GenBank/DDBJ databases">
        <title>Floridaenema gen nov. (Aerosakkonemataceae, Aerosakkonematales ord. nov., Cyanobacteria) from benthic tropical and subtropical fresh waters, with the description of four new species.</title>
        <authorList>
            <person name="Moretto J.A."/>
            <person name="Berthold D.E."/>
            <person name="Lefler F.W."/>
            <person name="Huang I.-S."/>
            <person name="Laughinghouse H. IV."/>
        </authorList>
    </citation>
    <scope>NUCLEOTIDE SEQUENCE [LARGE SCALE GENOMIC DNA]</scope>
    <source>
        <strain evidence="1 2">BLCC-F167</strain>
    </source>
</reference>